<dbReference type="KEGG" id="msx:AU14_13070"/>
<dbReference type="EMBL" id="CP007151">
    <property type="protein sequence ID" value="AHI29179.1"/>
    <property type="molecule type" value="Genomic_DNA"/>
</dbReference>
<feature type="compositionally biased region" description="Polar residues" evidence="2">
    <location>
        <begin position="90"/>
        <end position="109"/>
    </location>
</feature>
<accession>W5YJX8</accession>
<sequence>MADPREHLDRFDQLMADLGRALSDQDWDRLVKLNRQVQPAAEPLMAALEAQELSADEVRTRLEEMQQLVEAMDQGAVRARQEAQDALKGVNQNRNAAKMYQNVSSNRPK</sequence>
<keyword evidence="4" id="KW-1185">Reference proteome</keyword>
<feature type="region of interest" description="Disordered" evidence="2">
    <location>
        <begin position="82"/>
        <end position="109"/>
    </location>
</feature>
<evidence type="ECO:0000256" key="2">
    <source>
        <dbReference type="SAM" id="MobiDB-lite"/>
    </source>
</evidence>
<dbReference type="OrthoDB" id="6368381at2"/>
<dbReference type="Gene3D" id="1.20.58.380">
    <property type="entry name" value="Flagellar protein flit"/>
    <property type="match status" value="1"/>
</dbReference>
<reference evidence="3 4" key="1">
    <citation type="journal article" date="2014" name="Genome Announc.">
        <title>Draft Genome Sequences of Marinobacter similis A3d10T and Marinobacter salarius R9SW1T.</title>
        <authorList>
            <person name="Ivanova E.P."/>
            <person name="Ng H.J."/>
            <person name="Webb H.K."/>
            <person name="Feng G."/>
            <person name="Oshima K."/>
            <person name="Hattori M."/>
            <person name="Ohkuma M."/>
            <person name="Sergeev A.F."/>
            <person name="Mikhailov V.V."/>
            <person name="Crawford R.J."/>
            <person name="Sawabe T."/>
        </authorList>
    </citation>
    <scope>NUCLEOTIDE SEQUENCE [LARGE SCALE GENOMIC DNA]</scope>
    <source>
        <strain evidence="3 4">A3d10</strain>
    </source>
</reference>
<dbReference type="AlphaFoldDB" id="W5YJX8"/>
<proteinExistence type="predicted"/>
<evidence type="ECO:0000313" key="3">
    <source>
        <dbReference type="EMBL" id="AHI29179.1"/>
    </source>
</evidence>
<evidence type="ECO:0000256" key="1">
    <source>
        <dbReference type="SAM" id="Coils"/>
    </source>
</evidence>
<dbReference type="Proteomes" id="UP000061489">
    <property type="component" value="Chromosome"/>
</dbReference>
<dbReference type="RefSeq" id="WP_041341311.1">
    <property type="nucleotide sequence ID" value="NZ_CP007151.1"/>
</dbReference>
<keyword evidence="1" id="KW-0175">Coiled coil</keyword>
<keyword evidence="3" id="KW-0132">Cell division</keyword>
<feature type="coiled-coil region" evidence="1">
    <location>
        <begin position="48"/>
        <end position="82"/>
    </location>
</feature>
<protein>
    <submittedName>
        <fullName evidence="3">SOS cell division inhibitor</fullName>
    </submittedName>
</protein>
<keyword evidence="3" id="KW-0131">Cell cycle</keyword>
<dbReference type="HOGENOM" id="CLU_173968_0_0_6"/>
<dbReference type="GO" id="GO:0051301">
    <property type="term" value="P:cell division"/>
    <property type="evidence" value="ECO:0007669"/>
    <property type="project" value="UniProtKB-KW"/>
</dbReference>
<evidence type="ECO:0000313" key="4">
    <source>
        <dbReference type="Proteomes" id="UP000061489"/>
    </source>
</evidence>
<name>W5YJX8_9GAMM</name>
<gene>
    <name evidence="3" type="ORF">AU14_13070</name>
</gene>
<organism evidence="3 4">
    <name type="scientific">Marinobacter similis</name>
    <dbReference type="NCBI Taxonomy" id="1420916"/>
    <lineage>
        <taxon>Bacteria</taxon>
        <taxon>Pseudomonadati</taxon>
        <taxon>Pseudomonadota</taxon>
        <taxon>Gammaproteobacteria</taxon>
        <taxon>Pseudomonadales</taxon>
        <taxon>Marinobacteraceae</taxon>
        <taxon>Marinobacter</taxon>
    </lineage>
</organism>